<dbReference type="InterPro" id="IPR036188">
    <property type="entry name" value="FAD/NAD-bd_sf"/>
</dbReference>
<dbReference type="PRINTS" id="PR00368">
    <property type="entry name" value="FADPNR"/>
</dbReference>
<gene>
    <name evidence="2" type="ORF">GCM10009765_84630</name>
</gene>
<keyword evidence="3" id="KW-1185">Reference proteome</keyword>
<dbReference type="Gene3D" id="3.50.50.60">
    <property type="entry name" value="FAD/NAD(P)-binding domain"/>
    <property type="match status" value="1"/>
</dbReference>
<dbReference type="PANTHER" id="PTHR43539">
    <property type="entry name" value="FLAVIN-BINDING MONOOXYGENASE-LIKE PROTEIN (AFU_ORTHOLOGUE AFUA_4G09220)"/>
    <property type="match status" value="1"/>
</dbReference>
<evidence type="ECO:0000313" key="2">
    <source>
        <dbReference type="EMBL" id="GAA1723732.1"/>
    </source>
</evidence>
<dbReference type="SUPFAM" id="SSF51905">
    <property type="entry name" value="FAD/NAD(P)-binding domain"/>
    <property type="match status" value="1"/>
</dbReference>
<proteinExistence type="predicted"/>
<organism evidence="2 3">
    <name type="scientific">Fodinicola feengrottensis</name>
    <dbReference type="NCBI Taxonomy" id="435914"/>
    <lineage>
        <taxon>Bacteria</taxon>
        <taxon>Bacillati</taxon>
        <taxon>Actinomycetota</taxon>
        <taxon>Actinomycetes</taxon>
        <taxon>Mycobacteriales</taxon>
        <taxon>Fodinicola</taxon>
    </lineage>
</organism>
<comment type="caution">
    <text evidence="2">The sequence shown here is derived from an EMBL/GenBank/DDBJ whole genome shotgun (WGS) entry which is preliminary data.</text>
</comment>
<evidence type="ECO:0000256" key="1">
    <source>
        <dbReference type="ARBA" id="ARBA00023002"/>
    </source>
</evidence>
<dbReference type="InterPro" id="IPR050982">
    <property type="entry name" value="Auxin_biosynth/cation_transpt"/>
</dbReference>
<protein>
    <submittedName>
        <fullName evidence="2">NAD(P)-binding domain-containing protein</fullName>
    </submittedName>
</protein>
<dbReference type="PRINTS" id="PR00469">
    <property type="entry name" value="PNDRDTASEII"/>
</dbReference>
<dbReference type="PANTHER" id="PTHR43539:SF78">
    <property type="entry name" value="FLAVIN-CONTAINING MONOOXYGENASE"/>
    <property type="match status" value="1"/>
</dbReference>
<reference evidence="3" key="1">
    <citation type="journal article" date="2019" name="Int. J. Syst. Evol. Microbiol.">
        <title>The Global Catalogue of Microorganisms (GCM) 10K type strain sequencing project: providing services to taxonomists for standard genome sequencing and annotation.</title>
        <authorList>
            <consortium name="The Broad Institute Genomics Platform"/>
            <consortium name="The Broad Institute Genome Sequencing Center for Infectious Disease"/>
            <person name="Wu L."/>
            <person name="Ma J."/>
        </authorList>
    </citation>
    <scope>NUCLEOTIDE SEQUENCE [LARGE SCALE GENOMIC DNA]</scope>
    <source>
        <strain evidence="3">JCM 14718</strain>
    </source>
</reference>
<accession>A0ABP4VI06</accession>
<keyword evidence="1" id="KW-0560">Oxidoreductase</keyword>
<dbReference type="Proteomes" id="UP001500618">
    <property type="component" value="Unassembled WGS sequence"/>
</dbReference>
<dbReference type="Pfam" id="PF13738">
    <property type="entry name" value="Pyr_redox_3"/>
    <property type="match status" value="1"/>
</dbReference>
<sequence length="367" mass="39026">MIGPGNAPDSTHNDTCARIIPATLSDVNSVDIVAIGAGQAGLASAYYLQREGADFVVLDRQMAPGGAWQQVWRSVRLVSPPLYTRLPGLAWDLPFHHPPSGPEVSGYFADYEKHYALPIQRPVRVRSVSGDGRLLVRTDSGDWSARTVINATGTWDHPFVPSVPGMASFLGRQLHTASYDTPEEFAGQHVVVVGGGNSAAQILAEVSTAARTTWVTRRPPDLRGGPATEKDLVAVTDQVDERVRAGLPLRSVVSYTGIGRTDAVVAAEARGVMVAHPLFDRITPTGIAWNSGETLAADAILWCTGFRPALSHLAPLHLRGPAGGIVVDDTRVAADPRIFLVGYGPSASLISSHRAARHAVTYALSTA</sequence>
<name>A0ABP4VI06_9ACTN</name>
<dbReference type="EMBL" id="BAAANY010000058">
    <property type="protein sequence ID" value="GAA1723732.1"/>
    <property type="molecule type" value="Genomic_DNA"/>
</dbReference>
<evidence type="ECO:0000313" key="3">
    <source>
        <dbReference type="Proteomes" id="UP001500618"/>
    </source>
</evidence>